<dbReference type="SUPFAM" id="SSF53850">
    <property type="entry name" value="Periplasmic binding protein-like II"/>
    <property type="match status" value="1"/>
</dbReference>
<dbReference type="Gene3D" id="3.40.190.10">
    <property type="entry name" value="Periplasmic binding protein-like II"/>
    <property type="match status" value="2"/>
</dbReference>
<comment type="caution">
    <text evidence="2">The sequence shown here is derived from an EMBL/GenBank/DDBJ whole genome shotgun (WGS) entry which is preliminary data.</text>
</comment>
<dbReference type="PANTHER" id="PTHR42941:SF1">
    <property type="entry name" value="SLL1037 PROTEIN"/>
    <property type="match status" value="1"/>
</dbReference>
<name>A0ABW5U6J4_9RHOB</name>
<dbReference type="Pfam" id="PF16868">
    <property type="entry name" value="NMT1_3"/>
    <property type="match status" value="1"/>
</dbReference>
<reference evidence="3" key="1">
    <citation type="journal article" date="2019" name="Int. J. Syst. Evol. Microbiol.">
        <title>The Global Catalogue of Microorganisms (GCM) 10K type strain sequencing project: providing services to taxonomists for standard genome sequencing and annotation.</title>
        <authorList>
            <consortium name="The Broad Institute Genomics Platform"/>
            <consortium name="The Broad Institute Genome Sequencing Center for Infectious Disease"/>
            <person name="Wu L."/>
            <person name="Ma J."/>
        </authorList>
    </citation>
    <scope>NUCLEOTIDE SEQUENCE [LARGE SCALE GENOMIC DNA]</scope>
    <source>
        <strain evidence="3">TISTR 2562</strain>
    </source>
</reference>
<dbReference type="EMBL" id="JBHUMP010000025">
    <property type="protein sequence ID" value="MFD2741434.1"/>
    <property type="molecule type" value="Genomic_DNA"/>
</dbReference>
<dbReference type="PANTHER" id="PTHR42941">
    <property type="entry name" value="SLL1037 PROTEIN"/>
    <property type="match status" value="1"/>
</dbReference>
<keyword evidence="3" id="KW-1185">Reference proteome</keyword>
<sequence>MKMLKLLVTAGALAAGTAAFAQEKFITIGTGGQTGVYFVVGQSICRLVNRGTAEHGLKCTAPSTGGSIANINAIKAGDMDMGVAQSDWQYHAYNGTSEFEGNKFDDIRAVFSVHGEPFNVIARSDSGIESFDDLKGKRVNIGNPGSGQRATMEVVMNAKGWGLDDFALASELKPAEQAAALGDNKVDAIIYTVGHPNGSIQEAVSTIDAHIVPVDGEAIDKLVEDNPFYAKATVPGGMYKGTDEDVTTFGVKATFVTSASVPDDVVYQVVKAVFDNFDRFKRLHPAFENLTAEEMIADGLSAPLHPGAEKYYREAGLLE</sequence>
<dbReference type="NCBIfam" id="TIGR02122">
    <property type="entry name" value="TRAP_TAXI"/>
    <property type="match status" value="1"/>
</dbReference>
<dbReference type="InterPro" id="IPR011852">
    <property type="entry name" value="TRAP_TAXI"/>
</dbReference>
<evidence type="ECO:0000256" key="1">
    <source>
        <dbReference type="SAM" id="SignalP"/>
    </source>
</evidence>
<gene>
    <name evidence="2" type="ORF">ACFSUD_17820</name>
</gene>
<dbReference type="Proteomes" id="UP001597474">
    <property type="component" value="Unassembled WGS sequence"/>
</dbReference>
<evidence type="ECO:0000313" key="2">
    <source>
        <dbReference type="EMBL" id="MFD2741434.1"/>
    </source>
</evidence>
<protein>
    <submittedName>
        <fullName evidence="2">TAXI family TRAP transporter solute-binding subunit</fullName>
    </submittedName>
</protein>
<dbReference type="RefSeq" id="WP_386375860.1">
    <property type="nucleotide sequence ID" value="NZ_JBHUMP010000025.1"/>
</dbReference>
<evidence type="ECO:0000313" key="3">
    <source>
        <dbReference type="Proteomes" id="UP001597474"/>
    </source>
</evidence>
<feature type="chain" id="PRO_5046519710" evidence="1">
    <location>
        <begin position="22"/>
        <end position="319"/>
    </location>
</feature>
<dbReference type="CDD" id="cd13568">
    <property type="entry name" value="PBP2_TAXI_TRAP_like_3"/>
    <property type="match status" value="1"/>
</dbReference>
<proteinExistence type="predicted"/>
<organism evidence="2 3">
    <name type="scientific">Sulfitobacter aestuarii</name>
    <dbReference type="NCBI Taxonomy" id="2161676"/>
    <lineage>
        <taxon>Bacteria</taxon>
        <taxon>Pseudomonadati</taxon>
        <taxon>Pseudomonadota</taxon>
        <taxon>Alphaproteobacteria</taxon>
        <taxon>Rhodobacterales</taxon>
        <taxon>Roseobacteraceae</taxon>
        <taxon>Sulfitobacter</taxon>
    </lineage>
</organism>
<accession>A0ABW5U6J4</accession>
<keyword evidence="1" id="KW-0732">Signal</keyword>
<feature type="signal peptide" evidence="1">
    <location>
        <begin position="1"/>
        <end position="21"/>
    </location>
</feature>